<evidence type="ECO:0000313" key="3">
    <source>
        <dbReference type="Proteomes" id="UP001549366"/>
    </source>
</evidence>
<name>A0ABV2SJT0_9GAMM</name>
<dbReference type="PANTHER" id="PTHR15032:SF4">
    <property type="entry name" value="N-ACYL-PHOSPHATIDYLETHANOLAMINE-HYDROLYZING PHOSPHOLIPASE D"/>
    <property type="match status" value="1"/>
</dbReference>
<reference evidence="2 3" key="1">
    <citation type="submission" date="2024-06" db="EMBL/GenBank/DDBJ databases">
        <title>Genomic Encyclopedia of Type Strains, Phase V (KMG-V): Genome sequencing to study the core and pangenomes of soil and plant-associated prokaryotes.</title>
        <authorList>
            <person name="Whitman W."/>
        </authorList>
    </citation>
    <scope>NUCLEOTIDE SEQUENCE [LARGE SCALE GENOMIC DNA]</scope>
    <source>
        <strain evidence="2 3">NE40</strain>
    </source>
</reference>
<proteinExistence type="predicted"/>
<dbReference type="EMBL" id="JBEWTB010000002">
    <property type="protein sequence ID" value="MET4758010.1"/>
    <property type="molecule type" value="Genomic_DNA"/>
</dbReference>
<dbReference type="InterPro" id="IPR036866">
    <property type="entry name" value="RibonucZ/Hydroxyglut_hydro"/>
</dbReference>
<dbReference type="RefSeq" id="WP_354008122.1">
    <property type="nucleotide sequence ID" value="NZ_JBEWTA010000001.1"/>
</dbReference>
<accession>A0ABV2SJT0</accession>
<organism evidence="2 3">
    <name type="scientific">Endozoicomonas lisbonensis</name>
    <dbReference type="NCBI Taxonomy" id="3120522"/>
    <lineage>
        <taxon>Bacteria</taxon>
        <taxon>Pseudomonadati</taxon>
        <taxon>Pseudomonadota</taxon>
        <taxon>Gammaproteobacteria</taxon>
        <taxon>Oceanospirillales</taxon>
        <taxon>Endozoicomonadaceae</taxon>
        <taxon>Endozoicomonas</taxon>
    </lineage>
</organism>
<comment type="caution">
    <text evidence="2">The sequence shown here is derived from an EMBL/GenBank/DDBJ whole genome shotgun (WGS) entry which is preliminary data.</text>
</comment>
<sequence length="358" mass="40395">MSLSSRYFQRFLSYLGVIAMTTGFSPYALSDSPVSGSDLYNNGKFHNASGEQAAGLSSLPKIIWRTLGQKSPDASPSEDIPVVPLDISSLDKLKGTLAVKLGHSSVLLRLDEGFWLVDPVFSERASPVQWAGPKRFHEPPITLEALPDIEGVIISHDHYDHLDKNTIQQLDKQVKQFYVPLGLAKVMQNWGIAADKITELDWWESASHGSVKLVATPAQHFSGRGLLDRNSTLWASWVIMTDNERLFYSGDTGYFDGFKTIGERYGPFDLTFIETGAYHQEWANIHMFPEEGVQAHIDLQGKWMVPVHNGTFDLALHAWYEPLQRSVDESRKRNQKVLTPKFGEIIQLQNPEPKEPWW</sequence>
<dbReference type="SUPFAM" id="SSF56281">
    <property type="entry name" value="Metallo-hydrolase/oxidoreductase"/>
    <property type="match status" value="1"/>
</dbReference>
<dbReference type="Pfam" id="PF12706">
    <property type="entry name" value="Lactamase_B_2"/>
    <property type="match status" value="1"/>
</dbReference>
<dbReference type="InterPro" id="IPR001279">
    <property type="entry name" value="Metallo-B-lactamas"/>
</dbReference>
<evidence type="ECO:0000259" key="1">
    <source>
        <dbReference type="Pfam" id="PF12706"/>
    </source>
</evidence>
<protein>
    <submittedName>
        <fullName evidence="2">L-ascorbate metabolism protein UlaG (Beta-lactamase superfamily)</fullName>
    </submittedName>
</protein>
<keyword evidence="3" id="KW-1185">Reference proteome</keyword>
<gene>
    <name evidence="2" type="ORF">V5J35_003202</name>
</gene>
<dbReference type="Proteomes" id="UP001549366">
    <property type="component" value="Unassembled WGS sequence"/>
</dbReference>
<evidence type="ECO:0000313" key="2">
    <source>
        <dbReference type="EMBL" id="MET4758010.1"/>
    </source>
</evidence>
<feature type="domain" description="Metallo-beta-lactamase" evidence="1">
    <location>
        <begin position="116"/>
        <end position="308"/>
    </location>
</feature>
<dbReference type="Gene3D" id="3.60.15.10">
    <property type="entry name" value="Ribonuclease Z/Hydroxyacylglutathione hydrolase-like"/>
    <property type="match status" value="1"/>
</dbReference>
<dbReference type="PANTHER" id="PTHR15032">
    <property type="entry name" value="N-ACYL-PHOSPHATIDYLETHANOLAMINE-HYDROLYZING PHOSPHOLIPASE D"/>
    <property type="match status" value="1"/>
</dbReference>